<organism evidence="1 2">
    <name type="scientific">Amblyomma americanum</name>
    <name type="common">Lone star tick</name>
    <dbReference type="NCBI Taxonomy" id="6943"/>
    <lineage>
        <taxon>Eukaryota</taxon>
        <taxon>Metazoa</taxon>
        <taxon>Ecdysozoa</taxon>
        <taxon>Arthropoda</taxon>
        <taxon>Chelicerata</taxon>
        <taxon>Arachnida</taxon>
        <taxon>Acari</taxon>
        <taxon>Parasitiformes</taxon>
        <taxon>Ixodida</taxon>
        <taxon>Ixodoidea</taxon>
        <taxon>Ixodidae</taxon>
        <taxon>Amblyomminae</taxon>
        <taxon>Amblyomma</taxon>
    </lineage>
</organism>
<evidence type="ECO:0000313" key="2">
    <source>
        <dbReference type="Proteomes" id="UP001321473"/>
    </source>
</evidence>
<dbReference type="AlphaFoldDB" id="A0AAQ4DF45"/>
<dbReference type="Proteomes" id="UP001321473">
    <property type="component" value="Unassembled WGS sequence"/>
</dbReference>
<comment type="caution">
    <text evidence="1">The sequence shown here is derived from an EMBL/GenBank/DDBJ whole genome shotgun (WGS) entry which is preliminary data.</text>
</comment>
<keyword evidence="2" id="KW-1185">Reference proteome</keyword>
<proteinExistence type="predicted"/>
<name>A0AAQ4DF45_AMBAM</name>
<sequence length="77" mass="8373">MDDYGCRLFQAATTCYDEAFRSDCSMSLKSAKTAFTKGQSAVLLLTGCNGSTSIFVDHRQLLLAVVTLVLLRSTSWG</sequence>
<protein>
    <submittedName>
        <fullName evidence="1">Uncharacterized protein</fullName>
    </submittedName>
</protein>
<reference evidence="1 2" key="1">
    <citation type="journal article" date="2023" name="Arcadia Sci">
        <title>De novo assembly of a long-read Amblyomma americanum tick genome.</title>
        <authorList>
            <person name="Chou S."/>
            <person name="Poskanzer K.E."/>
            <person name="Rollins M."/>
            <person name="Thuy-Boun P.S."/>
        </authorList>
    </citation>
    <scope>NUCLEOTIDE SEQUENCE [LARGE SCALE GENOMIC DNA]</scope>
    <source>
        <strain evidence="1">F_SG_1</strain>
        <tissue evidence="1">Salivary glands</tissue>
    </source>
</reference>
<evidence type="ECO:0000313" key="1">
    <source>
        <dbReference type="EMBL" id="KAK8761085.1"/>
    </source>
</evidence>
<gene>
    <name evidence="1" type="ORF">V5799_027650</name>
</gene>
<accession>A0AAQ4DF45</accession>
<dbReference type="EMBL" id="JARKHS020031558">
    <property type="protein sequence ID" value="KAK8761085.1"/>
    <property type="molecule type" value="Genomic_DNA"/>
</dbReference>